<dbReference type="InterPro" id="IPR036930">
    <property type="entry name" value="WGR_dom_sf"/>
</dbReference>
<comment type="caution">
    <text evidence="2">The sequence shown here is derived from an EMBL/GenBank/DDBJ whole genome shotgun (WGS) entry which is preliminary data.</text>
</comment>
<dbReference type="InterPro" id="IPR008893">
    <property type="entry name" value="WGR_domain"/>
</dbReference>
<protein>
    <submittedName>
        <fullName evidence="2">DUF4132 domain-containing protein</fullName>
    </submittedName>
</protein>
<name>A0ABX0MFB3_9BURK</name>
<evidence type="ECO:0000313" key="3">
    <source>
        <dbReference type="Proteomes" id="UP000819052"/>
    </source>
</evidence>
<sequence length="1239" mass="133245">MPAQLQLSRTCVMRRFELDDGVSSKFWEVGQTGAELQIRFGRIGSAGQGKPKTYADDATAAAALVKLVREKTAKGYVETSAGAIIAGAGIPAAVPAAPPPSGDIAPWLACGPVLDLPAGVAALALPSRRVPGPAPISDADRAWDMFLQVVRVFRDPAMALCDVELHAGIDEAMQRIRQGTRSGSMLSDTIMFAVANTFCTPLAFNGAVPFLDFLAAEKGLPYAVDVMLAAMERLSANTIRTSAAVPNETWQLRVMGTDEGPAESYGSLRTKQALHQHLVHASEATWHECMHMIGERVARVPSKRQAHLAPFQPHAPLLALRSRDDAGQVTTPLSHLYDTLANARALVTPAGSIRDLARDDALKVIATLIRDHGTDLAVLVHAAPTVQLGTEALTWIGTPLAVQTLGRELVEASRGFFRQPAIDARQRLREVVRRWPLAAIAGLAQLIATGEQVPEVVHAMLATLAYEHAAVVPAFRPWISAQAAAVLDELHAGINVDTLAADAELPPVLANPPWLAPRKKTAAAMALAPLPLAPAERWSDEERAEMRMEQRATLTTYANPPTAPANSAAAIDAGDSAALIAMWQEAAQDNTFFAACVHLIADMPPPFNAAVWNAIAGHPINSPGYAVATLGLSGLPALVTMCEQRPGDDLVYARHIAAVELAAPIARAFATLKKRTARTAARRWLLDYPEHSACALIAPALGKAGSAREQAADVLRMLAAAGHDALLMEVAARYGKPAVVAALRALLDQDPLDVYPAKLAAAPDFWTPRSWPRPRLASSGKELPDAAIDALGAMLRFAQGERVYAGLAQVGAACTPDSLATFAWSLFDAWQNDGGSARENWAFTALGVLGDDDSASKLGPLICAWPADALHSRAALGVEVLGAIGTDAALLQLRAIVKRFNSGTLKESARAKIVQVAEARGMSADELEDHLTPELGLDEQGTLLLDFGARQFVVGFDEALRPYILDQSGAHLADLPKPRQDDDATLARAAAERYKQLKKDARAIASQQVTRLEMAMRTRRRWTPEKFMTSMAGHALVRHLAQRLVWGVYREERLEACFRLASDSTLANGTDDAYTFPRDDAIRIGIPHPLEMTAAGLAAFTQLFADYELMQPFPQLDRDTYSLTEAELTSDRLLRWDGVLAATGSIMGLAKWGWRRGRTHERSCANDFSKPMAGAGVAQLNFEPGILISAIDAHPEQTLKLVLFGSADRREHLQQAVPLAQLDAVEASELIRDIEHLRA</sequence>
<dbReference type="Pfam" id="PF13569">
    <property type="entry name" value="DUF4132"/>
    <property type="match status" value="1"/>
</dbReference>
<feature type="domain" description="WGR" evidence="1">
    <location>
        <begin position="1"/>
        <end position="89"/>
    </location>
</feature>
<dbReference type="Proteomes" id="UP000819052">
    <property type="component" value="Unassembled WGS sequence"/>
</dbReference>
<dbReference type="Pfam" id="PF05406">
    <property type="entry name" value="WGR"/>
    <property type="match status" value="1"/>
</dbReference>
<dbReference type="InterPro" id="IPR025406">
    <property type="entry name" value="DUF4132"/>
</dbReference>
<accession>A0ABX0MFB3</accession>
<reference evidence="2 3" key="1">
    <citation type="submission" date="2019-09" db="EMBL/GenBank/DDBJ databases">
        <title>Taxonomy of Antarctic Massilia spp.: description of Massilia rubra sp. nov., Massilia aquatica sp. nov., Massilia mucilaginosa sp. nov., Massilia frigida sp. nov. isolated from streams, lakes and regoliths.</title>
        <authorList>
            <person name="Holochova P."/>
            <person name="Sedlacek I."/>
            <person name="Kralova S."/>
            <person name="Maslanova I."/>
            <person name="Busse H.-J."/>
            <person name="Stankova E."/>
            <person name="Vrbovska V."/>
            <person name="Kovarovic V."/>
            <person name="Bartak M."/>
            <person name="Svec P."/>
            <person name="Pantucek R."/>
        </authorList>
    </citation>
    <scope>NUCLEOTIDE SEQUENCE [LARGE SCALE GENOMIC DNA]</scope>
    <source>
        <strain evidence="2 3">CCM 8693</strain>
    </source>
</reference>
<proteinExistence type="predicted"/>
<gene>
    <name evidence="2" type="ORF">F1609_11655</name>
</gene>
<dbReference type="InterPro" id="IPR050458">
    <property type="entry name" value="LolB"/>
</dbReference>
<dbReference type="EMBL" id="VVIW01000005">
    <property type="protein sequence ID" value="NHZ40806.1"/>
    <property type="molecule type" value="Genomic_DNA"/>
</dbReference>
<dbReference type="InterPro" id="IPR049809">
    <property type="entry name" value="YehF/YfeS-like_WGR"/>
</dbReference>
<organism evidence="2 3">
    <name type="scientific">Massilia aquatica</name>
    <dbReference type="NCBI Taxonomy" id="2609000"/>
    <lineage>
        <taxon>Bacteria</taxon>
        <taxon>Pseudomonadati</taxon>
        <taxon>Pseudomonadota</taxon>
        <taxon>Betaproteobacteria</taxon>
        <taxon>Burkholderiales</taxon>
        <taxon>Oxalobacteraceae</taxon>
        <taxon>Telluria group</taxon>
        <taxon>Massilia</taxon>
    </lineage>
</organism>
<dbReference type="SMART" id="SM00773">
    <property type="entry name" value="WGR"/>
    <property type="match status" value="1"/>
</dbReference>
<evidence type="ECO:0000313" key="2">
    <source>
        <dbReference type="EMBL" id="NHZ40806.1"/>
    </source>
</evidence>
<keyword evidence="3" id="KW-1185">Reference proteome</keyword>
<dbReference type="SUPFAM" id="SSF142921">
    <property type="entry name" value="WGR domain-like"/>
    <property type="match status" value="1"/>
</dbReference>
<dbReference type="PANTHER" id="PTHR30634:SF13">
    <property type="entry name" value="PROTEIN YEHF"/>
    <property type="match status" value="1"/>
</dbReference>
<dbReference type="PANTHER" id="PTHR30634">
    <property type="entry name" value="OUTER MEMBRANE LOLAB LIPOPROTEIN INSERTION APPARATUS"/>
    <property type="match status" value="1"/>
</dbReference>
<dbReference type="Gene3D" id="2.20.140.10">
    <property type="entry name" value="WGR domain"/>
    <property type="match status" value="1"/>
</dbReference>
<evidence type="ECO:0000259" key="1">
    <source>
        <dbReference type="PROSITE" id="PS51977"/>
    </source>
</evidence>
<dbReference type="PROSITE" id="PS51977">
    <property type="entry name" value="WGR"/>
    <property type="match status" value="1"/>
</dbReference>
<dbReference type="CDD" id="cd07996">
    <property type="entry name" value="WGR_MMR_like"/>
    <property type="match status" value="1"/>
</dbReference>